<dbReference type="InterPro" id="IPR028098">
    <property type="entry name" value="Glyco_trans_4-like_N"/>
</dbReference>
<sequence>MNVLLLTDKLRFGGAEIYFCKLENHLEHPDIDFTFAASPGELEDRLKHQERFIRLQPGKHRQNIRVLEGVVRRRRIDVIHANSLRMVLYSLWMKRISRLPVRILYTKHNVTMLEKKRPALFSYLMNHHVDKIITVSRYEQNRLMDIGVKEELVKTIHNGVDLTQFDFVPKTQTETFRVGILARISPEKNHELFVNIAYHLKDVPGMKFYIAGDGPDADKIRRMIEGLGLWDKVEMLGMVDDPQVFIQSMDLLLLTSLREVFPMVIIEALATGTPVLSIDRGGIKEAITEGETGILIGDHSVESFSEAILSMYDSDQQQREKVSREGRKKAEKEFSLDKMVHETIDEYLAYQKEVTG</sequence>
<dbReference type="PANTHER" id="PTHR12526">
    <property type="entry name" value="GLYCOSYLTRANSFERASE"/>
    <property type="match status" value="1"/>
</dbReference>
<protein>
    <submittedName>
        <fullName evidence="3">Glycosyltransferase involved in cell wall bisynthesis</fullName>
    </submittedName>
</protein>
<accession>A0A1G8SBC2</accession>
<dbReference type="EMBL" id="FNEV01000003">
    <property type="protein sequence ID" value="SDJ26518.1"/>
    <property type="molecule type" value="Genomic_DNA"/>
</dbReference>
<keyword evidence="4" id="KW-1185">Reference proteome</keyword>
<proteinExistence type="predicted"/>
<dbReference type="Pfam" id="PF00534">
    <property type="entry name" value="Glycos_transf_1"/>
    <property type="match status" value="1"/>
</dbReference>
<evidence type="ECO:0000313" key="4">
    <source>
        <dbReference type="Proteomes" id="UP000199225"/>
    </source>
</evidence>
<dbReference type="InterPro" id="IPR001296">
    <property type="entry name" value="Glyco_trans_1"/>
</dbReference>
<gene>
    <name evidence="3" type="ORF">SAMN04490247_1361</name>
</gene>
<organism evidence="3 4">
    <name type="scientific">Salimicrobium halophilum</name>
    <dbReference type="NCBI Taxonomy" id="86666"/>
    <lineage>
        <taxon>Bacteria</taxon>
        <taxon>Bacillati</taxon>
        <taxon>Bacillota</taxon>
        <taxon>Bacilli</taxon>
        <taxon>Bacillales</taxon>
        <taxon>Bacillaceae</taxon>
        <taxon>Salimicrobium</taxon>
    </lineage>
</organism>
<evidence type="ECO:0000313" key="3">
    <source>
        <dbReference type="EMBL" id="SDJ26518.1"/>
    </source>
</evidence>
<dbReference type="OrthoDB" id="59694at2"/>
<dbReference type="STRING" id="86666.SAMN04490247_1361"/>
<dbReference type="PANTHER" id="PTHR12526:SF630">
    <property type="entry name" value="GLYCOSYLTRANSFERASE"/>
    <property type="match status" value="1"/>
</dbReference>
<name>A0A1G8SBC2_9BACI</name>
<dbReference type="SUPFAM" id="SSF53756">
    <property type="entry name" value="UDP-Glycosyltransferase/glycogen phosphorylase"/>
    <property type="match status" value="1"/>
</dbReference>
<evidence type="ECO:0000259" key="2">
    <source>
        <dbReference type="Pfam" id="PF13439"/>
    </source>
</evidence>
<dbReference type="CDD" id="cd03819">
    <property type="entry name" value="GT4_WavL-like"/>
    <property type="match status" value="1"/>
</dbReference>
<feature type="domain" description="Glycosyl transferase family 1" evidence="1">
    <location>
        <begin position="170"/>
        <end position="328"/>
    </location>
</feature>
<dbReference type="RefSeq" id="WP_093193115.1">
    <property type="nucleotide sequence ID" value="NZ_FNEV01000003.1"/>
</dbReference>
<keyword evidence="3" id="KW-0808">Transferase</keyword>
<dbReference type="GO" id="GO:0016757">
    <property type="term" value="F:glycosyltransferase activity"/>
    <property type="evidence" value="ECO:0007669"/>
    <property type="project" value="InterPro"/>
</dbReference>
<dbReference type="Gene3D" id="3.40.50.2000">
    <property type="entry name" value="Glycogen Phosphorylase B"/>
    <property type="match status" value="2"/>
</dbReference>
<dbReference type="Pfam" id="PF13439">
    <property type="entry name" value="Glyco_transf_4"/>
    <property type="match status" value="1"/>
</dbReference>
<evidence type="ECO:0000259" key="1">
    <source>
        <dbReference type="Pfam" id="PF00534"/>
    </source>
</evidence>
<dbReference type="AlphaFoldDB" id="A0A1G8SBC2"/>
<dbReference type="Proteomes" id="UP000199225">
    <property type="component" value="Unassembled WGS sequence"/>
</dbReference>
<reference evidence="4" key="1">
    <citation type="submission" date="2016-10" db="EMBL/GenBank/DDBJ databases">
        <authorList>
            <person name="Varghese N."/>
            <person name="Submissions S."/>
        </authorList>
    </citation>
    <scope>NUCLEOTIDE SEQUENCE [LARGE SCALE GENOMIC DNA]</scope>
    <source>
        <strain evidence="4">DSM 4771</strain>
    </source>
</reference>
<feature type="domain" description="Glycosyltransferase subfamily 4-like N-terminal" evidence="2">
    <location>
        <begin position="12"/>
        <end position="163"/>
    </location>
</feature>